<dbReference type="InterPro" id="IPR009057">
    <property type="entry name" value="Homeodomain-like_sf"/>
</dbReference>
<dbReference type="GeneTree" id="ENSGT00940000169522"/>
<dbReference type="InterPro" id="IPR036388">
    <property type="entry name" value="WH-like_DNA-bd_sf"/>
</dbReference>
<dbReference type="SUPFAM" id="SSF46689">
    <property type="entry name" value="Homeodomain-like"/>
    <property type="match status" value="1"/>
</dbReference>
<dbReference type="Ensembl" id="ENSHCOT00000008884.1">
    <property type="protein sequence ID" value="ENSHCOP00000019377.1"/>
    <property type="gene ID" value="ENSHCOG00000004673.1"/>
</dbReference>
<name>A0A3Q2Z0F3_HIPCM</name>
<sequence>MGKSRDLTEFERGLIVGARSAGCSISETVNRLGFSKTAVSRIYREWCVKKKTSSLRGTGGRKRLVDEVGEKRMERVVEANNRATVTEIQTMYNFSAETPISHKTTQRALKRLGYSRKPPRRDSVSRTTRKNPVPRTKQQDPVQAGGLRQQPSNNRGDPDVVQF</sequence>
<evidence type="ECO:0008006" key="4">
    <source>
        <dbReference type="Google" id="ProtNLM"/>
    </source>
</evidence>
<protein>
    <recommendedName>
        <fullName evidence="4">Transposase Tc1-like domain-containing protein</fullName>
    </recommendedName>
</protein>
<accession>A0A3Q2Z0F3</accession>
<dbReference type="Gene3D" id="1.10.10.10">
    <property type="entry name" value="Winged helix-like DNA-binding domain superfamily/Winged helix DNA-binding domain"/>
    <property type="match status" value="1"/>
</dbReference>
<keyword evidence="3" id="KW-1185">Reference proteome</keyword>
<proteinExistence type="predicted"/>
<feature type="compositionally biased region" description="Basic residues" evidence="1">
    <location>
        <begin position="104"/>
        <end position="119"/>
    </location>
</feature>
<dbReference type="STRING" id="109280.ENSHCOP00000019377"/>
<dbReference type="Proteomes" id="UP000264820">
    <property type="component" value="Unplaced"/>
</dbReference>
<reference evidence="2" key="1">
    <citation type="submission" date="2025-08" db="UniProtKB">
        <authorList>
            <consortium name="Ensembl"/>
        </authorList>
    </citation>
    <scope>IDENTIFICATION</scope>
</reference>
<reference evidence="2" key="2">
    <citation type="submission" date="2025-09" db="UniProtKB">
        <authorList>
            <consortium name="Ensembl"/>
        </authorList>
    </citation>
    <scope>IDENTIFICATION</scope>
</reference>
<evidence type="ECO:0000256" key="1">
    <source>
        <dbReference type="SAM" id="MobiDB-lite"/>
    </source>
</evidence>
<evidence type="ECO:0000313" key="3">
    <source>
        <dbReference type="Proteomes" id="UP000264820"/>
    </source>
</evidence>
<feature type="region of interest" description="Disordered" evidence="1">
    <location>
        <begin position="95"/>
        <end position="163"/>
    </location>
</feature>
<evidence type="ECO:0000313" key="2">
    <source>
        <dbReference type="Ensembl" id="ENSHCOP00000019377.1"/>
    </source>
</evidence>
<dbReference type="AlphaFoldDB" id="A0A3Q2Z0F3"/>
<organism evidence="2 3">
    <name type="scientific">Hippocampus comes</name>
    <name type="common">Tiger tail seahorse</name>
    <dbReference type="NCBI Taxonomy" id="109280"/>
    <lineage>
        <taxon>Eukaryota</taxon>
        <taxon>Metazoa</taxon>
        <taxon>Chordata</taxon>
        <taxon>Craniata</taxon>
        <taxon>Vertebrata</taxon>
        <taxon>Euteleostomi</taxon>
        <taxon>Actinopterygii</taxon>
        <taxon>Neopterygii</taxon>
        <taxon>Teleostei</taxon>
        <taxon>Neoteleostei</taxon>
        <taxon>Acanthomorphata</taxon>
        <taxon>Syngnathiaria</taxon>
        <taxon>Syngnathiformes</taxon>
        <taxon>Syngnathoidei</taxon>
        <taxon>Syngnathidae</taxon>
        <taxon>Hippocampus</taxon>
    </lineage>
</organism>
<dbReference type="OMA" id="CHRQRID"/>